<dbReference type="InterPro" id="IPR009057">
    <property type="entry name" value="Homeodomain-like_sf"/>
</dbReference>
<evidence type="ECO:0000256" key="4">
    <source>
        <dbReference type="ARBA" id="ARBA00022729"/>
    </source>
</evidence>
<dbReference type="PANTHER" id="PTHR30532">
    <property type="entry name" value="IRON III DICITRATE-BINDING PERIPLASMIC PROTEIN"/>
    <property type="match status" value="1"/>
</dbReference>
<evidence type="ECO:0000313" key="11">
    <source>
        <dbReference type="EMBL" id="UQZ81334.1"/>
    </source>
</evidence>
<evidence type="ECO:0000256" key="1">
    <source>
        <dbReference type="ARBA" id="ARBA00004196"/>
    </source>
</evidence>
<organism evidence="11 12">
    <name type="scientific">Paenibacillus konkukensis</name>
    <dbReference type="NCBI Taxonomy" id="2020716"/>
    <lineage>
        <taxon>Bacteria</taxon>
        <taxon>Bacillati</taxon>
        <taxon>Bacillota</taxon>
        <taxon>Bacilli</taxon>
        <taxon>Bacillales</taxon>
        <taxon>Paenibacillaceae</taxon>
        <taxon>Paenibacillus</taxon>
    </lineage>
</organism>
<dbReference type="SMART" id="SM00342">
    <property type="entry name" value="HTH_ARAC"/>
    <property type="match status" value="1"/>
</dbReference>
<keyword evidence="7" id="KW-0804">Transcription</keyword>
<evidence type="ECO:0000256" key="2">
    <source>
        <dbReference type="ARBA" id="ARBA00008814"/>
    </source>
</evidence>
<protein>
    <submittedName>
        <fullName evidence="11">Siderophore-binding lipoprotein YfiY</fullName>
    </submittedName>
</protein>
<dbReference type="InterPro" id="IPR002491">
    <property type="entry name" value="ABC_transptr_periplasmic_BD"/>
</dbReference>
<dbReference type="Gene3D" id="1.10.10.60">
    <property type="entry name" value="Homeodomain-like"/>
    <property type="match status" value="2"/>
</dbReference>
<dbReference type="CDD" id="cd01146">
    <property type="entry name" value="FhuD"/>
    <property type="match status" value="1"/>
</dbReference>
<accession>A0ABY4RIA1</accession>
<keyword evidence="12" id="KW-1185">Reference proteome</keyword>
<dbReference type="PRINTS" id="PR00032">
    <property type="entry name" value="HTHARAC"/>
</dbReference>
<dbReference type="Pfam" id="PF01497">
    <property type="entry name" value="Peripla_BP_2"/>
    <property type="match status" value="1"/>
</dbReference>
<evidence type="ECO:0000259" key="9">
    <source>
        <dbReference type="PROSITE" id="PS01124"/>
    </source>
</evidence>
<feature type="domain" description="HTH araC/xylS-type" evidence="9">
    <location>
        <begin position="176"/>
        <end position="274"/>
    </location>
</feature>
<dbReference type="Gene3D" id="3.40.50.1980">
    <property type="entry name" value="Nitrogenase molybdenum iron protein domain"/>
    <property type="match status" value="2"/>
</dbReference>
<evidence type="ECO:0000259" key="10">
    <source>
        <dbReference type="PROSITE" id="PS50983"/>
    </source>
</evidence>
<evidence type="ECO:0000256" key="8">
    <source>
        <dbReference type="SAM" id="MobiDB-lite"/>
    </source>
</evidence>
<dbReference type="Pfam" id="PF12833">
    <property type="entry name" value="HTH_18"/>
    <property type="match status" value="1"/>
</dbReference>
<gene>
    <name evidence="11" type="primary">yfiY_2</name>
    <name evidence="11" type="ORF">SK3146_00490</name>
</gene>
<evidence type="ECO:0000256" key="3">
    <source>
        <dbReference type="ARBA" id="ARBA00022448"/>
    </source>
</evidence>
<comment type="similarity">
    <text evidence="2">Belongs to the bacterial solute-binding protein 8 family.</text>
</comment>
<dbReference type="InterPro" id="IPR018060">
    <property type="entry name" value="HTH_AraC"/>
</dbReference>
<evidence type="ECO:0000256" key="6">
    <source>
        <dbReference type="ARBA" id="ARBA00023125"/>
    </source>
</evidence>
<dbReference type="InterPro" id="IPR018062">
    <property type="entry name" value="HTH_AraC-typ_CS"/>
</dbReference>
<keyword evidence="11" id="KW-0449">Lipoprotein</keyword>
<feature type="compositionally biased region" description="Low complexity" evidence="8">
    <location>
        <begin position="354"/>
        <end position="374"/>
    </location>
</feature>
<evidence type="ECO:0000256" key="5">
    <source>
        <dbReference type="ARBA" id="ARBA00023015"/>
    </source>
</evidence>
<dbReference type="PANTHER" id="PTHR30532:SF21">
    <property type="entry name" value="SIDEROPHORE-BINDING LIPOPROTEIN YFIY-RELATED"/>
    <property type="match status" value="1"/>
</dbReference>
<dbReference type="PROSITE" id="PS00041">
    <property type="entry name" value="HTH_ARAC_FAMILY_1"/>
    <property type="match status" value="1"/>
</dbReference>
<keyword evidence="3" id="KW-0813">Transport</keyword>
<dbReference type="InterPro" id="IPR051313">
    <property type="entry name" value="Bact_iron-sidero_bind"/>
</dbReference>
<dbReference type="InterPro" id="IPR020449">
    <property type="entry name" value="Tscrpt_reg_AraC-type_HTH"/>
</dbReference>
<dbReference type="SUPFAM" id="SSF46689">
    <property type="entry name" value="Homeodomain-like"/>
    <property type="match status" value="2"/>
</dbReference>
<keyword evidence="6" id="KW-0238">DNA-binding</keyword>
<reference evidence="11" key="2">
    <citation type="journal article" date="2021" name="J Anim Sci Technol">
        <title>Complete genome sequence of Paenibacillus konkukensis sp. nov. SK3146 as a potential probiotic strain.</title>
        <authorList>
            <person name="Jung H.I."/>
            <person name="Park S."/>
            <person name="Niu K.M."/>
            <person name="Lee S.W."/>
            <person name="Kothari D."/>
            <person name="Yi K.J."/>
            <person name="Kim S.K."/>
        </authorList>
    </citation>
    <scope>NUCLEOTIDE SEQUENCE</scope>
    <source>
        <strain evidence="11">SK3146</strain>
    </source>
</reference>
<comment type="subcellular location">
    <subcellularLocation>
        <location evidence="1">Cell envelope</location>
    </subcellularLocation>
</comment>
<dbReference type="PROSITE" id="PS01124">
    <property type="entry name" value="HTH_ARAC_FAMILY_2"/>
    <property type="match status" value="1"/>
</dbReference>
<name>A0ABY4RIA1_9BACL</name>
<reference evidence="11" key="1">
    <citation type="submission" date="2018-02" db="EMBL/GenBank/DDBJ databases">
        <authorList>
            <person name="Kim S.-K."/>
            <person name="Jung H.-I."/>
            <person name="Lee S.-W."/>
        </authorList>
    </citation>
    <scope>NUCLEOTIDE SEQUENCE</scope>
    <source>
        <strain evidence="11">SK3146</strain>
    </source>
</reference>
<evidence type="ECO:0000256" key="7">
    <source>
        <dbReference type="ARBA" id="ARBA00023163"/>
    </source>
</evidence>
<sequence length="659" mass="73883">MDLHDHMQLWNHVYIKIMDIRHTTLQRGEELRSYRLPASAFLFVLRGSAQVSRDGDKSTANRFHVLHAGKGVCLDIAADELFEYCTIMYKAVLALPSRRELVQLMNSGSPFQLQYGFAPRHPLSLLDKVERMEQAWRQTDMPDKLYIKGLFYQFVSDVLLQLSRQGAAVEQPDPVSQAIRYLRERYKEPITLDTLADMLECSPRQLLRLFKERMNASPIDYLIRIRMERAKERLLGAGLTVKEIAESVGYADSYYFSRLFKKFEGMSPAAYKANAAMARPCPDNPSRMSIYAIAAGRPRRYIDDEYENHYQYEGKVGLPMYRKSKTAVLATLLFCLTLLFSACAGGTSGLTQTGGAAAESEGKPAAAPKAASSADNETPRVVKHAMGETTLVGTPKRVVILTNEGTEALLALGVKPVGAVKSWSGDPWYNHIKDDMKDVAVVGDEMQPNMEVIATLKPDLIIGNKVRQEKVYEQLQKIAPTVFSEDLGGDWKENFKLYMEAVDKKEEGAKLLADFDKRVIEAKAKLGGKTAAKISVVRFSAAQVRIYQKQTFSGALLSQLGFARPAAQDKDGNIEVMSKERIPDMDGDVMFYFVTETPGKNDADKVVQDWMNDRLFQNLNVAKNHQIKQVDEAIWNSAGGYEAANLLLDQIVDYFSKAN</sequence>
<keyword evidence="4" id="KW-0732">Signal</keyword>
<evidence type="ECO:0000313" key="12">
    <source>
        <dbReference type="Proteomes" id="UP001057134"/>
    </source>
</evidence>
<keyword evidence="5" id="KW-0805">Transcription regulation</keyword>
<dbReference type="Proteomes" id="UP001057134">
    <property type="component" value="Chromosome"/>
</dbReference>
<feature type="domain" description="Fe/B12 periplasmic-binding" evidence="10">
    <location>
        <begin position="397"/>
        <end position="659"/>
    </location>
</feature>
<dbReference type="PROSITE" id="PS50983">
    <property type="entry name" value="FE_B12_PBP"/>
    <property type="match status" value="1"/>
</dbReference>
<feature type="region of interest" description="Disordered" evidence="8">
    <location>
        <begin position="351"/>
        <end position="380"/>
    </location>
</feature>
<dbReference type="SUPFAM" id="SSF53807">
    <property type="entry name" value="Helical backbone' metal receptor"/>
    <property type="match status" value="1"/>
</dbReference>
<dbReference type="EMBL" id="CP027059">
    <property type="protein sequence ID" value="UQZ81334.1"/>
    <property type="molecule type" value="Genomic_DNA"/>
</dbReference>
<proteinExistence type="inferred from homology"/>